<dbReference type="EC" id="1.17.7.4" evidence="9"/>
<dbReference type="Pfam" id="PF00575">
    <property type="entry name" value="S1"/>
    <property type="match status" value="4"/>
</dbReference>
<evidence type="ECO:0000259" key="11">
    <source>
        <dbReference type="PROSITE" id="PS50126"/>
    </source>
</evidence>
<dbReference type="UniPathway" id="UPA00056">
    <property type="reaction ID" value="UER00097"/>
</dbReference>
<evidence type="ECO:0000256" key="1">
    <source>
        <dbReference type="ARBA" id="ARBA00006767"/>
    </source>
</evidence>
<feature type="binding site" evidence="9">
    <location>
        <position position="123"/>
    </location>
    <ligand>
        <name>isopentenyl diphosphate</name>
        <dbReference type="ChEBI" id="CHEBI:128769"/>
    </ligand>
</feature>
<dbReference type="eggNOG" id="COG0761">
    <property type="taxonomic scope" value="Bacteria"/>
</dbReference>
<feature type="binding site" evidence="9">
    <location>
        <position position="261"/>
    </location>
    <ligand>
        <name>(2E)-4-hydroxy-3-methylbut-2-enyl diphosphate</name>
        <dbReference type="ChEBI" id="CHEBI:128753"/>
    </ligand>
</feature>
<accession>B1I3Y7</accession>
<name>B1I3Y7_DESAP</name>
<reference evidence="12 13" key="2">
    <citation type="journal article" date="2008" name="Science">
        <title>Environmental genomics reveals a single-species ecosystem deep within Earth.</title>
        <authorList>
            <person name="Chivian D."/>
            <person name="Brodie E.L."/>
            <person name="Alm E.J."/>
            <person name="Culley D.E."/>
            <person name="Dehal P.S."/>
            <person name="Desantis T.Z."/>
            <person name="Gihring T.M."/>
            <person name="Lapidus A."/>
            <person name="Lin L.H."/>
            <person name="Lowry S.R."/>
            <person name="Moser D.P."/>
            <person name="Richardson P.M."/>
            <person name="Southam G."/>
            <person name="Wanger G."/>
            <person name="Pratt L.M."/>
            <person name="Andersen G.L."/>
            <person name="Hazen T.C."/>
            <person name="Brockman F.J."/>
            <person name="Arkin A.P."/>
            <person name="Onstott T.C."/>
        </authorList>
    </citation>
    <scope>NUCLEOTIDE SEQUENCE [LARGE SCALE GENOMIC DNA]</scope>
    <source>
        <strain evidence="12 13">MP104C</strain>
    </source>
</reference>
<keyword evidence="6 9" id="KW-0411">Iron-sulfur</keyword>
<comment type="function">
    <text evidence="8">Binds mRNA; thus facilitating recognition of the initiation point. It is needed to translate mRNA with a short Shine-Dalgarno (SD) purine-rich sequence.</text>
</comment>
<keyword evidence="2 9" id="KW-0004">4Fe-4S</keyword>
<comment type="catalytic activity">
    <reaction evidence="9">
        <text>dimethylallyl diphosphate + 2 oxidized [2Fe-2S]-[ferredoxin] + H2O = (2E)-4-hydroxy-3-methylbut-2-enyl diphosphate + 2 reduced [2Fe-2S]-[ferredoxin] + 2 H(+)</text>
        <dbReference type="Rhea" id="RHEA:24825"/>
        <dbReference type="Rhea" id="RHEA-COMP:10000"/>
        <dbReference type="Rhea" id="RHEA-COMP:10001"/>
        <dbReference type="ChEBI" id="CHEBI:15377"/>
        <dbReference type="ChEBI" id="CHEBI:15378"/>
        <dbReference type="ChEBI" id="CHEBI:33737"/>
        <dbReference type="ChEBI" id="CHEBI:33738"/>
        <dbReference type="ChEBI" id="CHEBI:57623"/>
        <dbReference type="ChEBI" id="CHEBI:128753"/>
        <dbReference type="EC" id="1.17.7.4"/>
    </reaction>
</comment>
<dbReference type="GO" id="GO:0050992">
    <property type="term" value="P:dimethylallyl diphosphate biosynthetic process"/>
    <property type="evidence" value="ECO:0007669"/>
    <property type="project" value="UniProtKB-UniRule"/>
</dbReference>
<reference evidence="13" key="1">
    <citation type="submission" date="2007-10" db="EMBL/GenBank/DDBJ databases">
        <title>Complete sequence of chromosome of Desulforudis audaxviator MP104C.</title>
        <authorList>
            <person name="Copeland A."/>
            <person name="Lucas S."/>
            <person name="Lapidus A."/>
            <person name="Barry K."/>
            <person name="Glavina del Rio T."/>
            <person name="Dalin E."/>
            <person name="Tice H."/>
            <person name="Bruce D."/>
            <person name="Pitluck S."/>
            <person name="Lowry S.R."/>
            <person name="Larimer F."/>
            <person name="Land M.L."/>
            <person name="Hauser L."/>
            <person name="Kyrpides N."/>
            <person name="Ivanova N.N."/>
            <person name="Richardson P."/>
        </authorList>
    </citation>
    <scope>NUCLEOTIDE SEQUENCE [LARGE SCALE GENOMIC DNA]</scope>
    <source>
        <strain evidence="13">MP104C</strain>
    </source>
</reference>
<dbReference type="FunFam" id="2.40.50.140:FF:000051">
    <property type="entry name" value="RNA-binding transcriptional accessory protein"/>
    <property type="match status" value="1"/>
</dbReference>
<dbReference type="GO" id="GO:0022627">
    <property type="term" value="C:cytosolic small ribosomal subunit"/>
    <property type="evidence" value="ECO:0007669"/>
    <property type="project" value="TreeGrafter"/>
</dbReference>
<dbReference type="CDD" id="cd13944">
    <property type="entry name" value="lytB_ispH"/>
    <property type="match status" value="1"/>
</dbReference>
<feature type="binding site" evidence="9">
    <location>
        <position position="73"/>
    </location>
    <ligand>
        <name>dimethylallyl diphosphate</name>
        <dbReference type="ChEBI" id="CHEBI:57623"/>
    </ligand>
</feature>
<feature type="binding site" evidence="9">
    <location>
        <position position="12"/>
    </location>
    <ligand>
        <name>[4Fe-4S] cluster</name>
        <dbReference type="ChEBI" id="CHEBI:49883"/>
    </ligand>
</feature>
<dbReference type="eggNOG" id="COG0539">
    <property type="taxonomic scope" value="Bacteria"/>
</dbReference>
<gene>
    <name evidence="9" type="primary">ispH</name>
    <name evidence="12" type="ordered locus">Daud_1178</name>
</gene>
<keyword evidence="3 9" id="KW-0479">Metal-binding</keyword>
<dbReference type="RefSeq" id="WP_012302275.1">
    <property type="nucleotide sequence ID" value="NC_010424.1"/>
</dbReference>
<dbReference type="PANTHER" id="PTHR10724">
    <property type="entry name" value="30S RIBOSOMAL PROTEIN S1"/>
    <property type="match status" value="1"/>
</dbReference>
<evidence type="ECO:0000256" key="5">
    <source>
        <dbReference type="ARBA" id="ARBA00023004"/>
    </source>
</evidence>
<comment type="pathway">
    <text evidence="9">Isoprenoid biosynthesis; dimethylallyl diphosphate biosynthesis; dimethylallyl diphosphate from (2E)-4-hydroxy-3-methylbutenyl diphosphate: step 1/1.</text>
</comment>
<feature type="active site" description="Proton donor" evidence="9">
    <location>
        <position position="125"/>
    </location>
</feature>
<dbReference type="CDD" id="cd05687">
    <property type="entry name" value="S1_RPS1_repeat_ec1_hs1"/>
    <property type="match status" value="1"/>
</dbReference>
<feature type="compositionally biased region" description="Acidic residues" evidence="10">
    <location>
        <begin position="284"/>
        <end position="310"/>
    </location>
</feature>
<evidence type="ECO:0000256" key="7">
    <source>
        <dbReference type="ARBA" id="ARBA00023274"/>
    </source>
</evidence>
<feature type="domain" description="S1 motif" evidence="11">
    <location>
        <begin position="408"/>
        <end position="473"/>
    </location>
</feature>
<feature type="region of interest" description="Disordered" evidence="10">
    <location>
        <begin position="279"/>
        <end position="312"/>
    </location>
</feature>
<keyword evidence="9" id="KW-0560">Oxidoreductase</keyword>
<proteinExistence type="inferred from homology"/>
<evidence type="ECO:0000256" key="10">
    <source>
        <dbReference type="SAM" id="MobiDB-lite"/>
    </source>
</evidence>
<dbReference type="Gene3D" id="3.40.1010.20">
    <property type="entry name" value="4-hydroxy-3-methylbut-2-enyl diphosphate reductase, catalytic domain"/>
    <property type="match status" value="2"/>
</dbReference>
<dbReference type="Proteomes" id="UP000008544">
    <property type="component" value="Chromosome"/>
</dbReference>
<comment type="function">
    <text evidence="9">Catalyzes the conversion of 1-hydroxy-2-methyl-2-(E)-butenyl 4-diphosphate (HMBPP) into a mixture of isopentenyl diphosphate (IPP) and dimethylallyl diphosphate (DMAPP). Acts in the terminal step of the DOXP/MEP pathway for isoprenoid precursor biosynthesis.</text>
</comment>
<evidence type="ECO:0000313" key="12">
    <source>
        <dbReference type="EMBL" id="ACA59689.1"/>
    </source>
</evidence>
<feature type="binding site" evidence="9">
    <location>
        <position position="189"/>
    </location>
    <ligand>
        <name>[4Fe-4S] cluster</name>
        <dbReference type="ChEBI" id="CHEBI:49883"/>
    </ligand>
</feature>
<dbReference type="Pfam" id="PF02401">
    <property type="entry name" value="LYTB"/>
    <property type="match status" value="1"/>
</dbReference>
<dbReference type="GO" id="GO:0016114">
    <property type="term" value="P:terpenoid biosynthetic process"/>
    <property type="evidence" value="ECO:0007669"/>
    <property type="project" value="UniProtKB-UniRule"/>
</dbReference>
<feature type="binding site" evidence="9">
    <location>
        <position position="73"/>
    </location>
    <ligand>
        <name>(2E)-4-hydroxy-3-methylbut-2-enyl diphosphate</name>
        <dbReference type="ChEBI" id="CHEBI:128753"/>
    </ligand>
</feature>
<feature type="binding site" evidence="9">
    <location>
        <position position="41"/>
    </location>
    <ligand>
        <name>isopentenyl diphosphate</name>
        <dbReference type="ChEBI" id="CHEBI:128769"/>
    </ligand>
</feature>
<dbReference type="PROSITE" id="PS50126">
    <property type="entry name" value="S1"/>
    <property type="match status" value="4"/>
</dbReference>
<feature type="binding site" evidence="9">
    <location>
        <position position="123"/>
    </location>
    <ligand>
        <name>dimethylallyl diphosphate</name>
        <dbReference type="ChEBI" id="CHEBI:57623"/>
    </ligand>
</feature>
<dbReference type="AlphaFoldDB" id="B1I3Y7"/>
<organism evidence="12 13">
    <name type="scientific">Desulforudis audaxviator (strain MP104C)</name>
    <dbReference type="NCBI Taxonomy" id="477974"/>
    <lineage>
        <taxon>Bacteria</taxon>
        <taxon>Bacillati</taxon>
        <taxon>Bacillota</taxon>
        <taxon>Clostridia</taxon>
        <taxon>Thermoanaerobacterales</taxon>
        <taxon>Candidatus Desulforudaceae</taxon>
        <taxon>Candidatus Desulforudis</taxon>
    </lineage>
</organism>
<dbReference type="FunFam" id="2.40.50.140:FF:000103">
    <property type="entry name" value="protein RRP5 homolog"/>
    <property type="match status" value="1"/>
</dbReference>
<protein>
    <recommendedName>
        <fullName evidence="9">4-hydroxy-3-methylbut-2-enyl diphosphate reductase</fullName>
        <shortName evidence="9">HMBPP reductase</shortName>
        <ecNumber evidence="9">1.17.7.4</ecNumber>
    </recommendedName>
</protein>
<feature type="domain" description="S1 motif" evidence="11">
    <location>
        <begin position="321"/>
        <end position="390"/>
    </location>
</feature>
<dbReference type="InterPro" id="IPR003029">
    <property type="entry name" value="S1_domain"/>
</dbReference>
<comment type="cofactor">
    <cofactor evidence="9">
        <name>[4Fe-4S] cluster</name>
        <dbReference type="ChEBI" id="CHEBI:49883"/>
    </cofactor>
    <text evidence="9">Binds 1 [4Fe-4S] cluster per subunit.</text>
</comment>
<dbReference type="CDD" id="cd05688">
    <property type="entry name" value="S1_RPS1_repeat_ec3"/>
    <property type="match status" value="1"/>
</dbReference>
<dbReference type="InterPro" id="IPR003451">
    <property type="entry name" value="LytB/IspH"/>
</dbReference>
<evidence type="ECO:0000256" key="2">
    <source>
        <dbReference type="ARBA" id="ARBA00022485"/>
    </source>
</evidence>
<dbReference type="Gene3D" id="3.40.50.11270">
    <property type="match status" value="1"/>
</dbReference>
<dbReference type="KEGG" id="dau:Daud_1178"/>
<feature type="binding site" evidence="9">
    <location>
        <position position="161"/>
    </location>
    <ligand>
        <name>(2E)-4-hydroxy-3-methylbut-2-enyl diphosphate</name>
        <dbReference type="ChEBI" id="CHEBI:128753"/>
    </ligand>
</feature>
<feature type="binding site" evidence="9">
    <location>
        <position position="219"/>
    </location>
    <ligand>
        <name>(2E)-4-hydroxy-3-methylbut-2-enyl diphosphate</name>
        <dbReference type="ChEBI" id="CHEBI:128753"/>
    </ligand>
</feature>
<keyword evidence="5 9" id="KW-0408">Iron</keyword>
<feature type="binding site" evidence="9">
    <location>
        <position position="217"/>
    </location>
    <ligand>
        <name>dimethylallyl diphosphate</name>
        <dbReference type="ChEBI" id="CHEBI:57623"/>
    </ligand>
</feature>
<evidence type="ECO:0000256" key="6">
    <source>
        <dbReference type="ARBA" id="ARBA00023014"/>
    </source>
</evidence>
<dbReference type="GO" id="GO:0003729">
    <property type="term" value="F:mRNA binding"/>
    <property type="evidence" value="ECO:0007669"/>
    <property type="project" value="UniProtKB-ARBA"/>
</dbReference>
<dbReference type="UniPathway" id="UPA00059">
    <property type="reaction ID" value="UER00105"/>
</dbReference>
<dbReference type="EMBL" id="CP000860">
    <property type="protein sequence ID" value="ACA59689.1"/>
    <property type="molecule type" value="Genomic_DNA"/>
</dbReference>
<dbReference type="NCBIfam" id="NF005208">
    <property type="entry name" value="PRK06676.1"/>
    <property type="match status" value="1"/>
</dbReference>
<feature type="binding site" evidence="9">
    <location>
        <position position="73"/>
    </location>
    <ligand>
        <name>isopentenyl diphosphate</name>
        <dbReference type="ChEBI" id="CHEBI:128769"/>
    </ligand>
</feature>
<dbReference type="GO" id="GO:0051539">
    <property type="term" value="F:4 iron, 4 sulfur cluster binding"/>
    <property type="evidence" value="ECO:0007669"/>
    <property type="project" value="UniProtKB-UniRule"/>
</dbReference>
<feature type="domain" description="S1 motif" evidence="11">
    <location>
        <begin position="579"/>
        <end position="648"/>
    </location>
</feature>
<dbReference type="GO" id="GO:0003735">
    <property type="term" value="F:structural constituent of ribosome"/>
    <property type="evidence" value="ECO:0007669"/>
    <property type="project" value="TreeGrafter"/>
</dbReference>
<comment type="similarity">
    <text evidence="9">Belongs to the IspH family.</text>
</comment>
<comment type="similarity">
    <text evidence="1">Belongs to the bacterial ribosomal protein bS1 family.</text>
</comment>
<dbReference type="HAMAP" id="MF_00191">
    <property type="entry name" value="IspH"/>
    <property type="match status" value="1"/>
</dbReference>
<feature type="binding site" evidence="9">
    <location>
        <position position="261"/>
    </location>
    <ligand>
        <name>isopentenyl diphosphate</name>
        <dbReference type="ChEBI" id="CHEBI:128769"/>
    </ligand>
</feature>
<feature type="binding site" evidence="9">
    <location>
        <position position="41"/>
    </location>
    <ligand>
        <name>(2E)-4-hydroxy-3-methylbut-2-enyl diphosphate</name>
        <dbReference type="ChEBI" id="CHEBI:128753"/>
    </ligand>
</feature>
<keyword evidence="13" id="KW-1185">Reference proteome</keyword>
<dbReference type="PRINTS" id="PR00681">
    <property type="entry name" value="RIBOSOMALS1"/>
</dbReference>
<dbReference type="NCBIfam" id="NF000907">
    <property type="entry name" value="PRK00087.1"/>
    <property type="match status" value="1"/>
</dbReference>
<feature type="domain" description="S1 motif" evidence="11">
    <location>
        <begin position="494"/>
        <end position="562"/>
    </location>
</feature>
<keyword evidence="4" id="KW-0689">Ribosomal protein</keyword>
<feature type="binding site" evidence="9">
    <location>
        <position position="123"/>
    </location>
    <ligand>
        <name>(2E)-4-hydroxy-3-methylbut-2-enyl diphosphate</name>
        <dbReference type="ChEBI" id="CHEBI:128753"/>
    </ligand>
</feature>
<evidence type="ECO:0000256" key="4">
    <source>
        <dbReference type="ARBA" id="ARBA00022980"/>
    </source>
</evidence>
<sequence length="677" mass="74794">MEVRLATKAGFCFGVHRAIDLALKTVRETAPPIYSLGPLIHNPQVVAYLAEQGIEVVEEIERVPRGTLIIRSHGVEPKLLEKTRELGFTVVDATCPFVKRAQRLACDLNDSGHQVIVVGDRKHPEVRGIVGWTNGQAVVVEDRVEASALPFYPRVGVVAQTTQPHANLEAVVEELKSRMGEVLVCDTICNAVVERQNAALTLARQVDVMVVVGGIDSANTRKLTGLCRLSGTPTYHIETGDQLQSEWFRGCTVAGLTAGASTPDWIIEEVKRRMEELSEKEEVVGPEEEVNPEQEVANPEEEVVSPEEELQTTPVRSLRSGDIVRGVIVQVGQDEVLVDVGAKSEGVVPLRELSCYDVSSPDEVVQVGDEIDVWVVKAEDNEGRIILSKGRADAVKAWDTLDKAFHGGETVRGVVREVVKGGLLVDLGVRSFLPASQVERGYVEDLSQYVGREISARIIELNKARKKVILSRKVLLEEEYSRKRKETLETTQEGDVVKGVVRRLTQFGAFVDIGGLDGLLHISEISWHRINHPSEVLKVGDELEVQVLRIDRENEKVSLSLKQVLPNPWEQVVENYPVGSVVSARVVRLVPFGAFVELEPGVEGLVHISHLADWHVAKPEDVIAEGQQINVKVLSVDDENKRIRLSLREVVKDKDYHNDQGSEVTIGDVFGDLLHKN</sequence>
<dbReference type="HOGENOM" id="CLU_015805_3_1_9"/>
<dbReference type="CDD" id="cd04465">
    <property type="entry name" value="S1_RPS1_repeat_ec2_hs2"/>
    <property type="match status" value="1"/>
</dbReference>
<dbReference type="SMART" id="SM00316">
    <property type="entry name" value="S1"/>
    <property type="match status" value="4"/>
</dbReference>
<dbReference type="InterPro" id="IPR050437">
    <property type="entry name" value="Ribos_protein_bS1-like"/>
</dbReference>
<dbReference type="SUPFAM" id="SSF50249">
    <property type="entry name" value="Nucleic acid-binding proteins"/>
    <property type="match status" value="4"/>
</dbReference>
<feature type="binding site" evidence="9">
    <location>
        <position position="219"/>
    </location>
    <ligand>
        <name>isopentenyl diphosphate</name>
        <dbReference type="ChEBI" id="CHEBI:128769"/>
    </ligand>
</feature>
<dbReference type="GO" id="GO:0006412">
    <property type="term" value="P:translation"/>
    <property type="evidence" value="ECO:0007669"/>
    <property type="project" value="TreeGrafter"/>
</dbReference>
<feature type="binding site" evidence="9">
    <location>
        <position position="219"/>
    </location>
    <ligand>
        <name>dimethylallyl diphosphate</name>
        <dbReference type="ChEBI" id="CHEBI:57623"/>
    </ligand>
</feature>
<dbReference type="PANTHER" id="PTHR10724:SF7">
    <property type="entry name" value="SMALL RIBOSOMAL SUBUNIT PROTEIN BS1C"/>
    <property type="match status" value="1"/>
</dbReference>
<comment type="catalytic activity">
    <reaction evidence="9">
        <text>isopentenyl diphosphate + 2 oxidized [2Fe-2S]-[ferredoxin] + H2O = (2E)-4-hydroxy-3-methylbut-2-enyl diphosphate + 2 reduced [2Fe-2S]-[ferredoxin] + 2 H(+)</text>
        <dbReference type="Rhea" id="RHEA:24488"/>
        <dbReference type="Rhea" id="RHEA-COMP:10000"/>
        <dbReference type="Rhea" id="RHEA-COMP:10001"/>
        <dbReference type="ChEBI" id="CHEBI:15377"/>
        <dbReference type="ChEBI" id="CHEBI:15378"/>
        <dbReference type="ChEBI" id="CHEBI:33737"/>
        <dbReference type="ChEBI" id="CHEBI:33738"/>
        <dbReference type="ChEBI" id="CHEBI:128753"/>
        <dbReference type="ChEBI" id="CHEBI:128769"/>
        <dbReference type="EC" id="1.17.7.4"/>
    </reaction>
</comment>
<dbReference type="GO" id="GO:0019288">
    <property type="term" value="P:isopentenyl diphosphate biosynthetic process, methylerythritol 4-phosphate pathway"/>
    <property type="evidence" value="ECO:0007669"/>
    <property type="project" value="UniProtKB-UniRule"/>
</dbReference>
<dbReference type="GO" id="GO:0046872">
    <property type="term" value="F:metal ion binding"/>
    <property type="evidence" value="ECO:0007669"/>
    <property type="project" value="UniProtKB-KW"/>
</dbReference>
<feature type="binding site" evidence="9">
    <location>
        <position position="41"/>
    </location>
    <ligand>
        <name>dimethylallyl diphosphate</name>
        <dbReference type="ChEBI" id="CHEBI:57623"/>
    </ligand>
</feature>
<dbReference type="InterPro" id="IPR035104">
    <property type="entry name" value="Ribosomal_protein_S1-like"/>
</dbReference>
<evidence type="ECO:0000256" key="3">
    <source>
        <dbReference type="ARBA" id="ARBA00022723"/>
    </source>
</evidence>
<evidence type="ECO:0000313" key="13">
    <source>
        <dbReference type="Proteomes" id="UP000008544"/>
    </source>
</evidence>
<comment type="caution">
    <text evidence="9">Lacks conserved residue(s) required for the propagation of feature annotation.</text>
</comment>
<evidence type="ECO:0000256" key="9">
    <source>
        <dbReference type="HAMAP-Rule" id="MF_00191"/>
    </source>
</evidence>
<feature type="binding site" evidence="9">
    <location>
        <position position="217"/>
    </location>
    <ligand>
        <name>(2E)-4-hydroxy-3-methylbut-2-enyl diphosphate</name>
        <dbReference type="ChEBI" id="CHEBI:128753"/>
    </ligand>
</feature>
<feature type="binding site" evidence="9">
    <location>
        <position position="261"/>
    </location>
    <ligand>
        <name>dimethylallyl diphosphate</name>
        <dbReference type="ChEBI" id="CHEBI:57623"/>
    </ligand>
</feature>
<dbReference type="NCBIfam" id="TIGR00216">
    <property type="entry name" value="ispH_lytB"/>
    <property type="match status" value="1"/>
</dbReference>
<keyword evidence="7" id="KW-0687">Ribonucleoprotein</keyword>
<evidence type="ECO:0000256" key="8">
    <source>
        <dbReference type="ARBA" id="ARBA00025604"/>
    </source>
</evidence>
<dbReference type="InterPro" id="IPR012340">
    <property type="entry name" value="NA-bd_OB-fold"/>
</dbReference>
<dbReference type="GO" id="GO:0051745">
    <property type="term" value="F:4-hydroxy-3-methylbut-2-enyl diphosphate reductase activity"/>
    <property type="evidence" value="ECO:0007669"/>
    <property type="project" value="UniProtKB-UniRule"/>
</dbReference>
<comment type="pathway">
    <text evidence="9">Isoprenoid biosynthesis; isopentenyl diphosphate biosynthesis via DXP pathway; isopentenyl diphosphate from 1-deoxy-D-xylulose 5-phosphate: step 6/6.</text>
</comment>
<dbReference type="Gene3D" id="2.40.50.140">
    <property type="entry name" value="Nucleic acid-binding proteins"/>
    <property type="match status" value="4"/>
</dbReference>
<dbReference type="STRING" id="477974.Daud_1178"/>
<keyword evidence="9" id="KW-0414">Isoprene biosynthesis</keyword>
<feature type="binding site" evidence="9">
    <location>
        <position position="217"/>
    </location>
    <ligand>
        <name>isopentenyl diphosphate</name>
        <dbReference type="ChEBI" id="CHEBI:128769"/>
    </ligand>
</feature>
<feature type="binding site" evidence="9">
    <location>
        <position position="95"/>
    </location>
    <ligand>
        <name>[4Fe-4S] cluster</name>
        <dbReference type="ChEBI" id="CHEBI:49883"/>
    </ligand>
</feature>